<gene>
    <name evidence="6" type="ORF">PGLA2088_LOCUS34137</name>
</gene>
<dbReference type="GO" id="GO:0070180">
    <property type="term" value="F:large ribosomal subunit rRNA binding"/>
    <property type="evidence" value="ECO:0007669"/>
    <property type="project" value="TreeGrafter"/>
</dbReference>
<dbReference type="Proteomes" id="UP000626109">
    <property type="component" value="Unassembled WGS sequence"/>
</dbReference>
<sequence>MAAMRRSAARATTAAAPLFASGVSARAVSAAPVQEDYTPQQVLRLCTHLHSAFVSNDKARLRALGLSLVPMLHLLRPSEVSMALNHFAHAKVLDMNLWQPISDMLPEVFIDPDCKALGLAANAYARASLKHEAALAFIADSARALANQGNLEGRNVAMLINGYSKLRVRHPGLMEVLSQQLIPRVKELNEIDLATVANGFARMAVADSQLFDALREPTAQAMEKFSVQNLAMLANAHARIMRRDTALLDLVAAELHKRSVAKGQPIAAKYLPSIVHAFAMKLSLCPPDLVQVVEFSLPRVIGQMEKSDVILTVPSLVHIPSLCAPPDFRNPVFNHCLSIMPELTGNAVVSILEAALFLRHDCQVFWRGSLQHCEASLSRNGASWELKYVSTLALLVAEVWAGAAPAGVTWPPFGEDQKSDLFAAITTAAGACARINDSSEELRAVADLAVAAARAEVANPELEGLLLRRARELLIVVPSSAVAAAGSEASRGERQQASRLIEDILMVLACLRIRKALVIGHERHPDAGMDKLREATNGNMGFIFATNLGFALNCTLDHIREVLSRYTKSSAAKVGQIAVIDWFIPSGPTGMDPSQTAFFQALNIGTKIVKGQIELVSDFQILKVGEKVSASGAVLLAKLGIQPFSYQMQVQQVYQDATVFSAAVLDISDAVLIQKFIAGVANMAAFSREVGIPTEAGLPHAFGNAFRNVAALVADFDFTFKEVEDVKKFLADPSAYAAASPASAPAAGGAAPAAGAAAKKAEVVEEEEEEEQDFDLFGCQPKTLSNFSESLRLKSKGQEEAEPPDLPEGVPSLGSVKHPECTPCVFAHRPSGCAPGANCTYCHFEHEKISRVRLKKAMVTPSQE</sequence>
<dbReference type="InterPro" id="IPR043164">
    <property type="entry name" value="Ribosomal_uL10-like_insert_sf"/>
</dbReference>
<evidence type="ECO:0000256" key="3">
    <source>
        <dbReference type="ARBA" id="ARBA00023274"/>
    </source>
</evidence>
<dbReference type="Pfam" id="PF26188">
    <property type="entry name" value="RESC6"/>
    <property type="match status" value="1"/>
</dbReference>
<protein>
    <recommendedName>
        <fullName evidence="8">C3H1-type domain-containing protein</fullName>
    </recommendedName>
</protein>
<dbReference type="FunFam" id="3.90.105.20:FF:000001">
    <property type="entry name" value="60S acidic ribosomal protein P0"/>
    <property type="match status" value="1"/>
</dbReference>
<dbReference type="InterPro" id="IPR043141">
    <property type="entry name" value="Ribosomal_uL10-like_sf"/>
</dbReference>
<dbReference type="GO" id="GO:0002181">
    <property type="term" value="P:cytoplasmic translation"/>
    <property type="evidence" value="ECO:0007669"/>
    <property type="project" value="TreeGrafter"/>
</dbReference>
<dbReference type="InterPro" id="IPR040637">
    <property type="entry name" value="Ribosomal_uL10-like_insert"/>
</dbReference>
<dbReference type="Gene3D" id="3.30.70.1730">
    <property type="match status" value="1"/>
</dbReference>
<reference evidence="6" key="1">
    <citation type="submission" date="2021-02" db="EMBL/GenBank/DDBJ databases">
        <authorList>
            <person name="Dougan E. K."/>
            <person name="Rhodes N."/>
            <person name="Thang M."/>
            <person name="Chan C."/>
        </authorList>
    </citation>
    <scope>NUCLEOTIDE SEQUENCE</scope>
</reference>
<dbReference type="PANTHER" id="PTHR45699">
    <property type="entry name" value="60S ACIDIC RIBOSOMAL PROTEIN P0"/>
    <property type="match status" value="1"/>
</dbReference>
<dbReference type="GO" id="GO:0022625">
    <property type="term" value="C:cytosolic large ribosomal subunit"/>
    <property type="evidence" value="ECO:0007669"/>
    <property type="project" value="TreeGrafter"/>
</dbReference>
<evidence type="ECO:0000256" key="2">
    <source>
        <dbReference type="ARBA" id="ARBA00022980"/>
    </source>
</evidence>
<proteinExistence type="inferred from homology"/>
<dbReference type="InterPro" id="IPR058917">
    <property type="entry name" value="RESC6_dom"/>
</dbReference>
<dbReference type="Pfam" id="PF00428">
    <property type="entry name" value="Ribosomal_60s"/>
    <property type="match status" value="1"/>
</dbReference>
<evidence type="ECO:0000259" key="4">
    <source>
        <dbReference type="Pfam" id="PF17777"/>
    </source>
</evidence>
<feature type="domain" description="RNA-editing substrate-binding complex 6 protein" evidence="5">
    <location>
        <begin position="124"/>
        <end position="354"/>
    </location>
</feature>
<keyword evidence="3" id="KW-0687">Ribonucleoprotein</keyword>
<comment type="similarity">
    <text evidence="1">Belongs to the universal ribosomal protein uL10 family.</text>
</comment>
<evidence type="ECO:0000313" key="6">
    <source>
        <dbReference type="EMBL" id="CAE8706361.1"/>
    </source>
</evidence>
<accession>A0A813KJH9</accession>
<dbReference type="GO" id="GO:0003735">
    <property type="term" value="F:structural constituent of ribosome"/>
    <property type="evidence" value="ECO:0007669"/>
    <property type="project" value="TreeGrafter"/>
</dbReference>
<dbReference type="Gene3D" id="3.90.105.20">
    <property type="match status" value="1"/>
</dbReference>
<dbReference type="PANTHER" id="PTHR45699:SF3">
    <property type="entry name" value="LARGE RIBOSOMAL SUBUNIT PROTEIN UL10"/>
    <property type="match status" value="1"/>
</dbReference>
<feature type="domain" description="Large ribosomal subunit protein uL10-like insertion" evidence="4">
    <location>
        <begin position="572"/>
        <end position="641"/>
    </location>
</feature>
<name>A0A813KJH9_POLGL</name>
<evidence type="ECO:0008006" key="8">
    <source>
        <dbReference type="Google" id="ProtNLM"/>
    </source>
</evidence>
<evidence type="ECO:0000313" key="7">
    <source>
        <dbReference type="Proteomes" id="UP000626109"/>
    </source>
</evidence>
<dbReference type="Pfam" id="PF17777">
    <property type="entry name" value="RL10P_insert"/>
    <property type="match status" value="1"/>
</dbReference>
<evidence type="ECO:0000256" key="1">
    <source>
        <dbReference type="ARBA" id="ARBA00008889"/>
    </source>
</evidence>
<evidence type="ECO:0000259" key="5">
    <source>
        <dbReference type="Pfam" id="PF26188"/>
    </source>
</evidence>
<comment type="caution">
    <text evidence="6">The sequence shown here is derived from an EMBL/GenBank/DDBJ whole genome shotgun (WGS) entry which is preliminary data.</text>
</comment>
<dbReference type="EMBL" id="CAJNNW010031183">
    <property type="protein sequence ID" value="CAE8706361.1"/>
    <property type="molecule type" value="Genomic_DNA"/>
</dbReference>
<dbReference type="GO" id="GO:0000027">
    <property type="term" value="P:ribosomal large subunit assembly"/>
    <property type="evidence" value="ECO:0007669"/>
    <property type="project" value="TreeGrafter"/>
</dbReference>
<dbReference type="AlphaFoldDB" id="A0A813KJH9"/>
<organism evidence="6 7">
    <name type="scientific">Polarella glacialis</name>
    <name type="common">Dinoflagellate</name>
    <dbReference type="NCBI Taxonomy" id="89957"/>
    <lineage>
        <taxon>Eukaryota</taxon>
        <taxon>Sar</taxon>
        <taxon>Alveolata</taxon>
        <taxon>Dinophyceae</taxon>
        <taxon>Suessiales</taxon>
        <taxon>Suessiaceae</taxon>
        <taxon>Polarella</taxon>
    </lineage>
</organism>
<keyword evidence="2" id="KW-0689">Ribosomal protein</keyword>
<dbReference type="InterPro" id="IPR050323">
    <property type="entry name" value="Ribosomal_protein_uL10"/>
</dbReference>